<dbReference type="OrthoDB" id="3983407at2759"/>
<sequence>MLRSTRAVVAASRASPLRLARAYSAQAGHHNSEDKHHGDEHHGDEHHDEHHDDHSLPLSESESIINNKTGIALGIVALSVAYSYVNSSYKESHDGTALVSAFTIKGSETLTSLKTNYDAYRARVEKAREVQEMMMFPSHELRSYNNLVTRIDSIPGQLWPSGSNTQLNTIKNFDELAPRKQKESPFY</sequence>
<feature type="region of interest" description="Disordered" evidence="1">
    <location>
        <begin position="24"/>
        <end position="57"/>
    </location>
</feature>
<name>A0A4T0X4L6_9ASCO</name>
<evidence type="ECO:0000313" key="2">
    <source>
        <dbReference type="EMBL" id="TID30391.1"/>
    </source>
</evidence>
<keyword evidence="3" id="KW-1185">Reference proteome</keyword>
<protein>
    <submittedName>
        <fullName evidence="2">Uncharacterized protein</fullName>
    </submittedName>
</protein>
<dbReference type="EMBL" id="SELW01000154">
    <property type="protein sequence ID" value="TID30391.1"/>
    <property type="molecule type" value="Genomic_DNA"/>
</dbReference>
<evidence type="ECO:0000313" key="3">
    <source>
        <dbReference type="Proteomes" id="UP000307173"/>
    </source>
</evidence>
<feature type="compositionally biased region" description="Basic and acidic residues" evidence="1">
    <location>
        <begin position="30"/>
        <end position="55"/>
    </location>
</feature>
<evidence type="ECO:0000256" key="1">
    <source>
        <dbReference type="SAM" id="MobiDB-lite"/>
    </source>
</evidence>
<dbReference type="Proteomes" id="UP000307173">
    <property type="component" value="Unassembled WGS sequence"/>
</dbReference>
<accession>A0A4T0X4L6</accession>
<dbReference type="AlphaFoldDB" id="A0A4T0X4L6"/>
<comment type="caution">
    <text evidence="2">The sequence shown here is derived from an EMBL/GenBank/DDBJ whole genome shotgun (WGS) entry which is preliminary data.</text>
</comment>
<gene>
    <name evidence="2" type="ORF">CANINC_001025</name>
</gene>
<reference evidence="2 3" key="1">
    <citation type="journal article" date="2019" name="Front. Genet.">
        <title>Whole-Genome Sequencing of the Opportunistic Yeast Pathogen Candida inconspicua Uncovers Its Hybrid Origin.</title>
        <authorList>
            <person name="Mixao V."/>
            <person name="Hansen A.P."/>
            <person name="Saus E."/>
            <person name="Boekhout T."/>
            <person name="Lass-Florl C."/>
            <person name="Gabaldon T."/>
        </authorList>
    </citation>
    <scope>NUCLEOTIDE SEQUENCE [LARGE SCALE GENOMIC DNA]</scope>
    <source>
        <strain evidence="2 3">CBS 180</strain>
    </source>
</reference>
<organism evidence="2 3">
    <name type="scientific">Pichia inconspicua</name>
    <dbReference type="NCBI Taxonomy" id="52247"/>
    <lineage>
        <taxon>Eukaryota</taxon>
        <taxon>Fungi</taxon>
        <taxon>Dikarya</taxon>
        <taxon>Ascomycota</taxon>
        <taxon>Saccharomycotina</taxon>
        <taxon>Pichiomycetes</taxon>
        <taxon>Pichiales</taxon>
        <taxon>Pichiaceae</taxon>
        <taxon>Pichia</taxon>
    </lineage>
</organism>
<proteinExistence type="predicted"/>